<dbReference type="GeneID" id="36570991"/>
<dbReference type="PANTHER" id="PTHR43713">
    <property type="entry name" value="GLUTAMATE-1-SEMIALDEHYDE 2,1-AMINOMUTASE"/>
    <property type="match status" value="1"/>
</dbReference>
<organism evidence="5 6">
    <name type="scientific">Amorphotheca resinae ATCC 22711</name>
    <dbReference type="NCBI Taxonomy" id="857342"/>
    <lineage>
        <taxon>Eukaryota</taxon>
        <taxon>Fungi</taxon>
        <taxon>Dikarya</taxon>
        <taxon>Ascomycota</taxon>
        <taxon>Pezizomycotina</taxon>
        <taxon>Leotiomycetes</taxon>
        <taxon>Helotiales</taxon>
        <taxon>Amorphothecaceae</taxon>
        <taxon>Amorphotheca</taxon>
    </lineage>
</organism>
<dbReference type="RefSeq" id="XP_024718492.1">
    <property type="nucleotide sequence ID" value="XM_024862910.1"/>
</dbReference>
<dbReference type="GO" id="GO:0030170">
    <property type="term" value="F:pyridoxal phosphate binding"/>
    <property type="evidence" value="ECO:0007669"/>
    <property type="project" value="InterPro"/>
</dbReference>
<dbReference type="InterPro" id="IPR015422">
    <property type="entry name" value="PyrdxlP-dep_Trfase_small"/>
</dbReference>
<evidence type="ECO:0008006" key="7">
    <source>
        <dbReference type="Google" id="ProtNLM"/>
    </source>
</evidence>
<dbReference type="AlphaFoldDB" id="A0A2T3AV15"/>
<dbReference type="OrthoDB" id="425114at2759"/>
<dbReference type="STRING" id="857342.A0A2T3AV15"/>
<dbReference type="Pfam" id="PF00202">
    <property type="entry name" value="Aminotran_3"/>
    <property type="match status" value="1"/>
</dbReference>
<dbReference type="InParanoid" id="A0A2T3AV15"/>
<proteinExistence type="inferred from homology"/>
<accession>A0A2T3AV15</accession>
<dbReference type="EMBL" id="KZ679015">
    <property type="protein sequence ID" value="PSS12494.1"/>
    <property type="molecule type" value="Genomic_DNA"/>
</dbReference>
<feature type="region of interest" description="Disordered" evidence="4">
    <location>
        <begin position="1"/>
        <end position="26"/>
    </location>
</feature>
<evidence type="ECO:0000256" key="1">
    <source>
        <dbReference type="ARBA" id="ARBA00001933"/>
    </source>
</evidence>
<dbReference type="PANTHER" id="PTHR43713:SF3">
    <property type="entry name" value="GLUTAMATE-1-SEMIALDEHYDE 2,1-AMINOMUTASE 1, CHLOROPLASTIC-RELATED"/>
    <property type="match status" value="1"/>
</dbReference>
<dbReference type="Gene3D" id="3.40.640.10">
    <property type="entry name" value="Type I PLP-dependent aspartate aminotransferase-like (Major domain)"/>
    <property type="match status" value="1"/>
</dbReference>
<dbReference type="Gene3D" id="3.90.1150.10">
    <property type="entry name" value="Aspartate Aminotransferase, domain 1"/>
    <property type="match status" value="1"/>
</dbReference>
<gene>
    <name evidence="5" type="ORF">M430DRAFT_144781</name>
</gene>
<evidence type="ECO:0000256" key="3">
    <source>
        <dbReference type="RuleBase" id="RU003560"/>
    </source>
</evidence>
<dbReference type="InterPro" id="IPR005814">
    <property type="entry name" value="Aminotrans_3"/>
</dbReference>
<reference evidence="5 6" key="1">
    <citation type="journal article" date="2018" name="New Phytol.">
        <title>Comparative genomics and transcriptomics depict ericoid mycorrhizal fungi as versatile saprotrophs and plant mutualists.</title>
        <authorList>
            <person name="Martino E."/>
            <person name="Morin E."/>
            <person name="Grelet G.A."/>
            <person name="Kuo A."/>
            <person name="Kohler A."/>
            <person name="Daghino S."/>
            <person name="Barry K.W."/>
            <person name="Cichocki N."/>
            <person name="Clum A."/>
            <person name="Dockter R.B."/>
            <person name="Hainaut M."/>
            <person name="Kuo R.C."/>
            <person name="LaButti K."/>
            <person name="Lindahl B.D."/>
            <person name="Lindquist E.A."/>
            <person name="Lipzen A."/>
            <person name="Khouja H.R."/>
            <person name="Magnuson J."/>
            <person name="Murat C."/>
            <person name="Ohm R.A."/>
            <person name="Singer S.W."/>
            <person name="Spatafora J.W."/>
            <person name="Wang M."/>
            <person name="Veneault-Fourrey C."/>
            <person name="Henrissat B."/>
            <person name="Grigoriev I.V."/>
            <person name="Martin F.M."/>
            <person name="Perotto S."/>
        </authorList>
    </citation>
    <scope>NUCLEOTIDE SEQUENCE [LARGE SCALE GENOMIC DNA]</scope>
    <source>
        <strain evidence="5 6">ATCC 22711</strain>
    </source>
</reference>
<evidence type="ECO:0000256" key="4">
    <source>
        <dbReference type="SAM" id="MobiDB-lite"/>
    </source>
</evidence>
<evidence type="ECO:0000313" key="6">
    <source>
        <dbReference type="Proteomes" id="UP000241818"/>
    </source>
</evidence>
<keyword evidence="6" id="KW-1185">Reference proteome</keyword>
<evidence type="ECO:0000256" key="2">
    <source>
        <dbReference type="ARBA" id="ARBA00022898"/>
    </source>
</evidence>
<keyword evidence="2 3" id="KW-0663">Pyridoxal phosphate</keyword>
<evidence type="ECO:0000313" key="5">
    <source>
        <dbReference type="EMBL" id="PSS12494.1"/>
    </source>
</evidence>
<comment type="similarity">
    <text evidence="3">Belongs to the class-III pyridoxal-phosphate-dependent aminotransferase family.</text>
</comment>
<dbReference type="Proteomes" id="UP000241818">
    <property type="component" value="Unassembled WGS sequence"/>
</dbReference>
<dbReference type="SUPFAM" id="SSF53383">
    <property type="entry name" value="PLP-dependent transferases"/>
    <property type="match status" value="1"/>
</dbReference>
<dbReference type="InterPro" id="IPR015421">
    <property type="entry name" value="PyrdxlP-dep_Trfase_major"/>
</dbReference>
<comment type="cofactor">
    <cofactor evidence="1">
        <name>pyridoxal 5'-phosphate</name>
        <dbReference type="ChEBI" id="CHEBI:597326"/>
    </cofactor>
</comment>
<sequence>MPKANSPPLSPEPELDLSTKGQVKDPSALSSAVEAAKARFLERNPISGKLFEEASQYLPGGNTRTLLYTAPYPICMKKGEAYKVYDEDGHEYTDFVGELTAGLYGHSHPVIQKCLIDTITNVGLNLGSTIAQEAAHAKLMCSRFHLDKVRFCNSGTEANMHALAGARYFTGKRKVVVFSGGYHGAVFGFWDGVQENGVDKHEWVIGRYNDVEGAKKLIEQDDIAAVLVEGMQGAGGCIPGTREFLHQVQESAKKVGACFILDEVMTSRLSPSGLQAILGLSPDLTTFGKWLGGGLAFGAFGGREDIMAVYDPRSPSSLAHSGTFNNNTLAMHAGFTGLSEIWKPEVAIEFNELGDSFRADLQAVARGTKMSVTGRGTLVGIHFSQEGTTEIPCREAIVEDWDLKDLFFMEMMEDGFWLTRRGSIALILGTPKSELDRFVKSVGQFLERHQNLVTLAK</sequence>
<dbReference type="GO" id="GO:0008483">
    <property type="term" value="F:transaminase activity"/>
    <property type="evidence" value="ECO:0007669"/>
    <property type="project" value="InterPro"/>
</dbReference>
<dbReference type="InterPro" id="IPR015424">
    <property type="entry name" value="PyrdxlP-dep_Trfase"/>
</dbReference>
<name>A0A2T3AV15_AMORE</name>
<protein>
    <recommendedName>
        <fullName evidence="7">Glutamate-1-semialdehyde 2,1-aminomutase</fullName>
    </recommendedName>
</protein>